<keyword evidence="2" id="KW-1185">Reference proteome</keyword>
<dbReference type="RefSeq" id="WP_015150655.1">
    <property type="nucleotide sequence ID" value="NC_019693.1"/>
</dbReference>
<accession>K9TPU5</accession>
<dbReference type="Proteomes" id="UP000010367">
    <property type="component" value="Chromosome"/>
</dbReference>
<dbReference type="AlphaFoldDB" id="K9TPU5"/>
<dbReference type="HOGENOM" id="CLU_920825_0_0_3"/>
<protein>
    <submittedName>
        <fullName evidence="1">CRISPR-associated protein (Cas_csx3)</fullName>
    </submittedName>
</protein>
<reference evidence="1 2" key="1">
    <citation type="submission" date="2012-06" db="EMBL/GenBank/DDBJ databases">
        <title>Finished chromosome of genome of Oscillatoria acuminata PCC 6304.</title>
        <authorList>
            <consortium name="US DOE Joint Genome Institute"/>
            <person name="Gugger M."/>
            <person name="Coursin T."/>
            <person name="Rippka R."/>
            <person name="Tandeau De Marsac N."/>
            <person name="Huntemann M."/>
            <person name="Wei C.-L."/>
            <person name="Han J."/>
            <person name="Detter J.C."/>
            <person name="Han C."/>
            <person name="Tapia R."/>
            <person name="Davenport K."/>
            <person name="Daligault H."/>
            <person name="Erkkila T."/>
            <person name="Gu W."/>
            <person name="Munk A.C.C."/>
            <person name="Teshima H."/>
            <person name="Xu Y."/>
            <person name="Chain P."/>
            <person name="Chen A."/>
            <person name="Krypides N."/>
            <person name="Mavromatis K."/>
            <person name="Markowitz V."/>
            <person name="Szeto E."/>
            <person name="Ivanova N."/>
            <person name="Mikhailova N."/>
            <person name="Ovchinnikova G."/>
            <person name="Pagani I."/>
            <person name="Pati A."/>
            <person name="Goodwin L."/>
            <person name="Peters L."/>
            <person name="Pitluck S."/>
            <person name="Woyke T."/>
            <person name="Kerfeld C."/>
        </authorList>
    </citation>
    <scope>NUCLEOTIDE SEQUENCE [LARGE SCALE GENOMIC DNA]</scope>
    <source>
        <strain evidence="1 2">PCC 6304</strain>
    </source>
</reference>
<gene>
    <name evidence="1" type="ORF">Oscil6304_4517</name>
</gene>
<dbReference type="InterPro" id="IPR013409">
    <property type="entry name" value="CRISPR-assoc_prot_Crn3/Csx3"/>
</dbReference>
<sequence>MSGRVQLTVNELQARNGELYQCLEIATSGKIEPELLGSLTLPRELDFSKGIILWGAAPIWFTSHLVQRCDPAPWVGCYDLQLGSVVVVASRTRELAAAESFRLVPSRPPGPALFIGGPPNSGKSVLSYALVRGLRGANPDRRIHLHRAQWDGEGNWAIEAGDRALVDSLRQQHKAGWSQRFFQHHGEAVGHIREAVDLVLVDFGGKPKPRDVMVRDRCTHYLIITSDPEALAQWHDFCQVQGKLTPVAVIHSVLEDRVEVLQTEPFLEIIAGPWMRGESARIPEALLSAVMKLLVM</sequence>
<evidence type="ECO:0000313" key="1">
    <source>
        <dbReference type="EMBL" id="AFY84034.1"/>
    </source>
</evidence>
<dbReference type="Pfam" id="PF09620">
    <property type="entry name" value="Cas_csx3"/>
    <property type="match status" value="1"/>
</dbReference>
<dbReference type="STRING" id="56110.Oscil6304_4517"/>
<dbReference type="OrthoDB" id="9810787at2"/>
<evidence type="ECO:0000313" key="2">
    <source>
        <dbReference type="Proteomes" id="UP000010367"/>
    </source>
</evidence>
<organism evidence="1 2">
    <name type="scientific">Oscillatoria acuminata PCC 6304</name>
    <dbReference type="NCBI Taxonomy" id="56110"/>
    <lineage>
        <taxon>Bacteria</taxon>
        <taxon>Bacillati</taxon>
        <taxon>Cyanobacteriota</taxon>
        <taxon>Cyanophyceae</taxon>
        <taxon>Oscillatoriophycideae</taxon>
        <taxon>Oscillatoriales</taxon>
        <taxon>Oscillatoriaceae</taxon>
        <taxon>Oscillatoria</taxon>
    </lineage>
</organism>
<dbReference type="EMBL" id="CP003607">
    <property type="protein sequence ID" value="AFY84034.1"/>
    <property type="molecule type" value="Genomic_DNA"/>
</dbReference>
<dbReference type="eggNOG" id="COG0507">
    <property type="taxonomic scope" value="Bacteria"/>
</dbReference>
<dbReference type="KEGG" id="oac:Oscil6304_4517"/>
<name>K9TPU5_9CYAN</name>
<proteinExistence type="predicted"/>
<dbReference type="InParanoid" id="K9TPU5"/>